<dbReference type="Proteomes" id="UP000297963">
    <property type="component" value="Unassembled WGS sequence"/>
</dbReference>
<evidence type="ECO:0000313" key="6">
    <source>
        <dbReference type="Proteomes" id="UP000297963"/>
    </source>
</evidence>
<proteinExistence type="predicted"/>
<evidence type="ECO:0000313" key="5">
    <source>
        <dbReference type="Proteomes" id="UP000199681"/>
    </source>
</evidence>
<evidence type="ECO:0000256" key="1">
    <source>
        <dbReference type="SAM" id="SignalP"/>
    </source>
</evidence>
<keyword evidence="1" id="KW-0732">Signal</keyword>
<dbReference type="Proteomes" id="UP000199681">
    <property type="component" value="Unassembled WGS sequence"/>
</dbReference>
<dbReference type="InterPro" id="IPR027994">
    <property type="entry name" value="WxL_dom"/>
</dbReference>
<evidence type="ECO:0000313" key="4">
    <source>
        <dbReference type="EMBL" id="TFB78592.1"/>
    </source>
</evidence>
<sequence>MHALIKGIVITTTTGVLLGLALSPAYAADTDTVDATVSAGTLSFAASAPDSMTSVMLDGISNKTSTGQAPQWKVVNARGTAAPWTLSASVTPFTSAAGSVDTVERELAANNLVITPGSVTAGTGSDAAPTTAPVTMSGTAQALVSSTSGKGTFTLTPVFDLTVPANAFRSNYAGDDGVTVNPYIATITFTIA</sequence>
<feature type="signal peptide" evidence="1">
    <location>
        <begin position="1"/>
        <end position="27"/>
    </location>
</feature>
<evidence type="ECO:0000259" key="2">
    <source>
        <dbReference type="Pfam" id="PF13731"/>
    </source>
</evidence>
<evidence type="ECO:0000313" key="3">
    <source>
        <dbReference type="EMBL" id="SFH78696.1"/>
    </source>
</evidence>
<gene>
    <name evidence="4" type="ORF">E3O11_17060</name>
    <name evidence="3" type="ORF">SAMN05216274_11518</name>
</gene>
<organism evidence="4 6">
    <name type="scientific">Cryobacterium levicorallinum</name>
    <dbReference type="NCBI Taxonomy" id="995038"/>
    <lineage>
        <taxon>Bacteria</taxon>
        <taxon>Bacillati</taxon>
        <taxon>Actinomycetota</taxon>
        <taxon>Actinomycetes</taxon>
        <taxon>Micrococcales</taxon>
        <taxon>Microbacteriaceae</taxon>
        <taxon>Cryobacterium</taxon>
    </lineage>
</organism>
<feature type="domain" description="WxL" evidence="2">
    <location>
        <begin position="60"/>
        <end position="160"/>
    </location>
</feature>
<comment type="caution">
    <text evidence="4">The sequence shown here is derived from an EMBL/GenBank/DDBJ whole genome shotgun (WGS) entry which is preliminary data.</text>
</comment>
<dbReference type="EMBL" id="SOFE01000036">
    <property type="protein sequence ID" value="TFB78592.1"/>
    <property type="molecule type" value="Genomic_DNA"/>
</dbReference>
<protein>
    <submittedName>
        <fullName evidence="3">WxL domain surface cell wall-binding</fullName>
    </submittedName>
</protein>
<dbReference type="AlphaFoldDB" id="A0A1I3CWB2"/>
<keyword evidence="5" id="KW-1185">Reference proteome</keyword>
<dbReference type="EMBL" id="FOPW01000015">
    <property type="protein sequence ID" value="SFH78696.1"/>
    <property type="molecule type" value="Genomic_DNA"/>
</dbReference>
<name>A0A1I3CWB2_9MICO</name>
<dbReference type="Pfam" id="PF13731">
    <property type="entry name" value="WxL"/>
    <property type="match status" value="1"/>
</dbReference>
<accession>A0A1I3CWB2</accession>
<dbReference type="RefSeq" id="WP_092451584.1">
    <property type="nucleotide sequence ID" value="NZ_BKAC01000016.1"/>
</dbReference>
<reference evidence="3 5" key="1">
    <citation type="submission" date="2016-10" db="EMBL/GenBank/DDBJ databases">
        <authorList>
            <person name="Varghese N."/>
            <person name="Submissions S."/>
        </authorList>
    </citation>
    <scope>NUCLEOTIDE SEQUENCE [LARGE SCALE GENOMIC DNA]</scope>
    <source>
        <strain evidence="3 5">GMCC 1.11211</strain>
    </source>
</reference>
<feature type="chain" id="PRO_5044559405" evidence="1">
    <location>
        <begin position="28"/>
        <end position="192"/>
    </location>
</feature>
<reference evidence="4 6" key="2">
    <citation type="submission" date="2019-03" db="EMBL/GenBank/DDBJ databases">
        <title>Genomics of glacier-inhabiting Cryobacterium strains.</title>
        <authorList>
            <person name="Liu Q."/>
            <person name="Xin Y.-H."/>
        </authorList>
    </citation>
    <scope>NUCLEOTIDE SEQUENCE [LARGE SCALE GENOMIC DNA]</scope>
    <source>
        <strain evidence="4 6">Hh34</strain>
    </source>
</reference>